<dbReference type="InterPro" id="IPR042176">
    <property type="entry name" value="Pantoate_ligase_C"/>
</dbReference>
<keyword evidence="5" id="KW-0436">Ligase</keyword>
<organism evidence="12 13">
    <name type="scientific">Candida boidinii</name>
    <name type="common">Yeast</name>
    <dbReference type="NCBI Taxonomy" id="5477"/>
    <lineage>
        <taxon>Eukaryota</taxon>
        <taxon>Fungi</taxon>
        <taxon>Dikarya</taxon>
        <taxon>Ascomycota</taxon>
        <taxon>Saccharomycotina</taxon>
        <taxon>Pichiomycetes</taxon>
        <taxon>Pichiales</taxon>
        <taxon>Pichiaceae</taxon>
        <taxon>Ogataea</taxon>
        <taxon>Ogataea/Candida clade</taxon>
    </lineage>
</organism>
<dbReference type="AlphaFoldDB" id="A0A9W6WFE2"/>
<evidence type="ECO:0000256" key="10">
    <source>
        <dbReference type="ARBA" id="ARBA00032806"/>
    </source>
</evidence>
<dbReference type="Proteomes" id="UP001165120">
    <property type="component" value="Unassembled WGS sequence"/>
</dbReference>
<dbReference type="EMBL" id="BSXN01000304">
    <property type="protein sequence ID" value="GME68010.1"/>
    <property type="molecule type" value="Genomic_DNA"/>
</dbReference>
<evidence type="ECO:0000313" key="13">
    <source>
        <dbReference type="Proteomes" id="UP001165120"/>
    </source>
</evidence>
<dbReference type="OrthoDB" id="2020436at2759"/>
<dbReference type="InterPro" id="IPR004821">
    <property type="entry name" value="Cyt_trans-like"/>
</dbReference>
<sequence length="334" mass="37625">MTKPVIPVIQTVKEIRSLRKSIYNEGNKTVGFIPTMGFLHDGHLSLVKQSLKENDYTIVSIFVNPSQFAPTEDLTSYPRNLEKDLESLASCSFQQGDILRKVSAVFAPTVDQIYPSGIPLEVENQKGAFVSVLGVSEQLEGKSRPQFFRGVATVVSKLFNVVQPTKAYFGQKDVQQTIVIKRMVQDLLFDIEIEVLPTVRESTGLALSSRNSYLSEAVKQSCENIFKSLNLAKDLYTNEKEYNSEILINSIKNYLNEHLIKENEKFFYIDYISINDPINLDYIDESESKLINPELGAIVSLAIKVPNVDPNSVTDENKITYTRLIDNVILNSLN</sequence>
<dbReference type="SUPFAM" id="SSF52374">
    <property type="entry name" value="Nucleotidylyl transferase"/>
    <property type="match status" value="1"/>
</dbReference>
<evidence type="ECO:0000256" key="3">
    <source>
        <dbReference type="ARBA" id="ARBA00012219"/>
    </source>
</evidence>
<evidence type="ECO:0000256" key="2">
    <source>
        <dbReference type="ARBA" id="ARBA00009256"/>
    </source>
</evidence>
<proteinExistence type="inferred from homology"/>
<dbReference type="InterPro" id="IPR014729">
    <property type="entry name" value="Rossmann-like_a/b/a_fold"/>
</dbReference>
<dbReference type="GO" id="GO:0015940">
    <property type="term" value="P:pantothenate biosynthetic process"/>
    <property type="evidence" value="ECO:0007669"/>
    <property type="project" value="UniProtKB-KW"/>
</dbReference>
<evidence type="ECO:0000256" key="9">
    <source>
        <dbReference type="ARBA" id="ARBA00029902"/>
    </source>
</evidence>
<keyword evidence="7" id="KW-0547">Nucleotide-binding</keyword>
<dbReference type="Gene3D" id="3.40.50.620">
    <property type="entry name" value="HUPs"/>
    <property type="match status" value="1"/>
</dbReference>
<comment type="pathway">
    <text evidence="1">Cofactor biosynthesis; (R)-pantothenate biosynthesis; (R)-pantothenate from (R)-pantoate and beta-alanine: step 1/1.</text>
</comment>
<comment type="similarity">
    <text evidence="2">Belongs to the pantothenate synthetase family.</text>
</comment>
<dbReference type="Gene3D" id="3.30.1300.10">
    <property type="entry name" value="Pantoate-beta-alanine ligase, C-terminal domain"/>
    <property type="match status" value="1"/>
</dbReference>
<dbReference type="GO" id="GO:0004592">
    <property type="term" value="F:pantoate-beta-alanine ligase activity"/>
    <property type="evidence" value="ECO:0007669"/>
    <property type="project" value="UniProtKB-EC"/>
</dbReference>
<evidence type="ECO:0000256" key="4">
    <source>
        <dbReference type="ARBA" id="ARBA00015647"/>
    </source>
</evidence>
<dbReference type="GO" id="GO:0005524">
    <property type="term" value="F:ATP binding"/>
    <property type="evidence" value="ECO:0007669"/>
    <property type="project" value="UniProtKB-KW"/>
</dbReference>
<evidence type="ECO:0000256" key="1">
    <source>
        <dbReference type="ARBA" id="ARBA00004990"/>
    </source>
</evidence>
<dbReference type="FunFam" id="3.40.50.620:FF:000013">
    <property type="entry name" value="Pantothenate synthetase"/>
    <property type="match status" value="1"/>
</dbReference>
<dbReference type="NCBIfam" id="TIGR00125">
    <property type="entry name" value="cyt_tran_rel"/>
    <property type="match status" value="1"/>
</dbReference>
<dbReference type="PANTHER" id="PTHR21299">
    <property type="entry name" value="CYTIDYLATE KINASE/PANTOATE-BETA-ALANINE LIGASE"/>
    <property type="match status" value="1"/>
</dbReference>
<evidence type="ECO:0000256" key="11">
    <source>
        <dbReference type="ARBA" id="ARBA00048258"/>
    </source>
</evidence>
<dbReference type="EC" id="6.3.2.1" evidence="3"/>
<dbReference type="HAMAP" id="MF_00158">
    <property type="entry name" value="PanC"/>
    <property type="match status" value="1"/>
</dbReference>
<gene>
    <name evidence="12" type="ORF">Cboi02_000133400</name>
</gene>
<accession>A0A9W6WFE2</accession>
<reference evidence="12" key="1">
    <citation type="submission" date="2023-04" db="EMBL/GenBank/DDBJ databases">
        <title>Candida boidinii NBRC 10035.</title>
        <authorList>
            <person name="Ichikawa N."/>
            <person name="Sato H."/>
            <person name="Tonouchi N."/>
        </authorList>
    </citation>
    <scope>NUCLEOTIDE SEQUENCE</scope>
    <source>
        <strain evidence="12">NBRC 10035</strain>
    </source>
</reference>
<keyword evidence="8" id="KW-0067">ATP-binding</keyword>
<dbReference type="PANTHER" id="PTHR21299:SF1">
    <property type="entry name" value="PANTOATE--BETA-ALANINE LIGASE"/>
    <property type="match status" value="1"/>
</dbReference>
<evidence type="ECO:0000256" key="8">
    <source>
        <dbReference type="ARBA" id="ARBA00022840"/>
    </source>
</evidence>
<dbReference type="Pfam" id="PF02569">
    <property type="entry name" value="Pantoate_ligase"/>
    <property type="match status" value="1"/>
</dbReference>
<evidence type="ECO:0000256" key="6">
    <source>
        <dbReference type="ARBA" id="ARBA00022655"/>
    </source>
</evidence>
<dbReference type="CDD" id="cd00560">
    <property type="entry name" value="PanC"/>
    <property type="match status" value="1"/>
</dbReference>
<keyword evidence="13" id="KW-1185">Reference proteome</keyword>
<evidence type="ECO:0000313" key="12">
    <source>
        <dbReference type="EMBL" id="GME68010.1"/>
    </source>
</evidence>
<protein>
    <recommendedName>
        <fullName evidence="4">Pantoate--beta-alanine ligase</fullName>
        <ecNumber evidence="3">6.3.2.1</ecNumber>
    </recommendedName>
    <alternativeName>
        <fullName evidence="10">Pantoate-activating enzyme</fullName>
    </alternativeName>
    <alternativeName>
        <fullName evidence="9">Pantothenate synthetase</fullName>
    </alternativeName>
</protein>
<comment type="caution">
    <text evidence="12">The sequence shown here is derived from an EMBL/GenBank/DDBJ whole genome shotgun (WGS) entry which is preliminary data.</text>
</comment>
<dbReference type="InterPro" id="IPR003721">
    <property type="entry name" value="Pantoate_ligase"/>
</dbReference>
<evidence type="ECO:0000256" key="7">
    <source>
        <dbReference type="ARBA" id="ARBA00022741"/>
    </source>
</evidence>
<name>A0A9W6WFE2_CANBO</name>
<keyword evidence="6" id="KW-0566">Pantothenate biosynthesis</keyword>
<comment type="catalytic activity">
    <reaction evidence="11">
        <text>(R)-pantoate + beta-alanine + ATP = (R)-pantothenate + AMP + diphosphate + H(+)</text>
        <dbReference type="Rhea" id="RHEA:10912"/>
        <dbReference type="ChEBI" id="CHEBI:15378"/>
        <dbReference type="ChEBI" id="CHEBI:15980"/>
        <dbReference type="ChEBI" id="CHEBI:29032"/>
        <dbReference type="ChEBI" id="CHEBI:30616"/>
        <dbReference type="ChEBI" id="CHEBI:33019"/>
        <dbReference type="ChEBI" id="CHEBI:57966"/>
        <dbReference type="ChEBI" id="CHEBI:456215"/>
        <dbReference type="EC" id="6.3.2.1"/>
    </reaction>
</comment>
<evidence type="ECO:0000256" key="5">
    <source>
        <dbReference type="ARBA" id="ARBA00022598"/>
    </source>
</evidence>
<dbReference type="NCBIfam" id="TIGR00018">
    <property type="entry name" value="panC"/>
    <property type="match status" value="1"/>
</dbReference>